<gene>
    <name evidence="2" type="ORF">S12H4_06683</name>
</gene>
<evidence type="ECO:0000256" key="1">
    <source>
        <dbReference type="SAM" id="MobiDB-lite"/>
    </source>
</evidence>
<sequence>MKQHSIRSSIKKRIKTGISGYGANANKIKGVGRIWAGLPVNAKVEILNLNAPMAASVSYLELLKKGMHEVSGIPESSLGGKQGISNTPGVAMHMQYLPLLEKTWMKRITYGEGIERITEIALRWMEKKKLLTPSDLDKMKRRYKVEIAWNDPLPKDQLSQINIIAKKLELKLMSRKAAMRELAVEDVPKIESEIEDDEAKELEFVYQGGKITTAGGKGKGAGPSGFEPGTGAHNT</sequence>
<accession>X1QQH8</accession>
<proteinExistence type="predicted"/>
<dbReference type="EMBL" id="BARW01002376">
    <property type="protein sequence ID" value="GAI70812.1"/>
    <property type="molecule type" value="Genomic_DNA"/>
</dbReference>
<comment type="caution">
    <text evidence="2">The sequence shown here is derived from an EMBL/GenBank/DDBJ whole genome shotgun (WGS) entry which is preliminary data.</text>
</comment>
<organism evidence="2">
    <name type="scientific">marine sediment metagenome</name>
    <dbReference type="NCBI Taxonomy" id="412755"/>
    <lineage>
        <taxon>unclassified sequences</taxon>
        <taxon>metagenomes</taxon>
        <taxon>ecological metagenomes</taxon>
    </lineage>
</organism>
<dbReference type="Pfam" id="PF05133">
    <property type="entry name" value="SPP1_portal"/>
    <property type="match status" value="1"/>
</dbReference>
<name>X1QQH8_9ZZZZ</name>
<reference evidence="2" key="1">
    <citation type="journal article" date="2014" name="Front. Microbiol.">
        <title>High frequency of phylogenetically diverse reductive dehalogenase-homologous genes in deep subseafloor sedimentary metagenomes.</title>
        <authorList>
            <person name="Kawai M."/>
            <person name="Futagami T."/>
            <person name="Toyoda A."/>
            <person name="Takaki Y."/>
            <person name="Nishi S."/>
            <person name="Hori S."/>
            <person name="Arai W."/>
            <person name="Tsubouchi T."/>
            <person name="Morono Y."/>
            <person name="Uchiyama I."/>
            <person name="Ito T."/>
            <person name="Fujiyama A."/>
            <person name="Inagaki F."/>
            <person name="Takami H."/>
        </authorList>
    </citation>
    <scope>NUCLEOTIDE SEQUENCE</scope>
    <source>
        <strain evidence="2">Expedition CK06-06</strain>
    </source>
</reference>
<dbReference type="InterPro" id="IPR021145">
    <property type="entry name" value="Portal_protein_SPP1_Gp6-like"/>
</dbReference>
<dbReference type="AlphaFoldDB" id="X1QQH8"/>
<evidence type="ECO:0000313" key="2">
    <source>
        <dbReference type="EMBL" id="GAI70812.1"/>
    </source>
</evidence>
<protein>
    <submittedName>
        <fullName evidence="2">Uncharacterized protein</fullName>
    </submittedName>
</protein>
<feature type="region of interest" description="Disordered" evidence="1">
    <location>
        <begin position="212"/>
        <end position="235"/>
    </location>
</feature>